<reference evidence="1 3" key="1">
    <citation type="journal article" date="2017" name="Nature">
        <title>The sunflower genome provides insights into oil metabolism, flowering and Asterid evolution.</title>
        <authorList>
            <person name="Badouin H."/>
            <person name="Gouzy J."/>
            <person name="Grassa C.J."/>
            <person name="Murat F."/>
            <person name="Staton S.E."/>
            <person name="Cottret L."/>
            <person name="Lelandais-Briere C."/>
            <person name="Owens G.L."/>
            <person name="Carrere S."/>
            <person name="Mayjonade B."/>
            <person name="Legrand L."/>
            <person name="Gill N."/>
            <person name="Kane N.C."/>
            <person name="Bowers J.E."/>
            <person name="Hubner S."/>
            <person name="Bellec A."/>
            <person name="Berard A."/>
            <person name="Berges H."/>
            <person name="Blanchet N."/>
            <person name="Boniface M.C."/>
            <person name="Brunel D."/>
            <person name="Catrice O."/>
            <person name="Chaidir N."/>
            <person name="Claudel C."/>
            <person name="Donnadieu C."/>
            <person name="Faraut T."/>
            <person name="Fievet G."/>
            <person name="Helmstetter N."/>
            <person name="King M."/>
            <person name="Knapp S.J."/>
            <person name="Lai Z."/>
            <person name="Le Paslier M.C."/>
            <person name="Lippi Y."/>
            <person name="Lorenzon L."/>
            <person name="Mandel J.R."/>
            <person name="Marage G."/>
            <person name="Marchand G."/>
            <person name="Marquand E."/>
            <person name="Bret-Mestries E."/>
            <person name="Morien E."/>
            <person name="Nambeesan S."/>
            <person name="Nguyen T."/>
            <person name="Pegot-Espagnet P."/>
            <person name="Pouilly N."/>
            <person name="Raftis F."/>
            <person name="Sallet E."/>
            <person name="Schiex T."/>
            <person name="Thomas J."/>
            <person name="Vandecasteele C."/>
            <person name="Vares D."/>
            <person name="Vear F."/>
            <person name="Vautrin S."/>
            <person name="Crespi M."/>
            <person name="Mangin B."/>
            <person name="Burke J.M."/>
            <person name="Salse J."/>
            <person name="Munos S."/>
            <person name="Vincourt P."/>
            <person name="Rieseberg L.H."/>
            <person name="Langlade N.B."/>
        </authorList>
    </citation>
    <scope>NUCLEOTIDE SEQUENCE [LARGE SCALE GENOMIC DNA]</scope>
    <source>
        <strain evidence="3">cv. SF193</strain>
        <tissue evidence="1">Leaves</tissue>
    </source>
</reference>
<evidence type="ECO:0000313" key="2">
    <source>
        <dbReference type="EMBL" id="OTG14236.1"/>
    </source>
</evidence>
<dbReference type="Proteomes" id="UP000215914">
    <property type="component" value="Chromosome 9"/>
</dbReference>
<accession>A0A251TUJ6</accession>
<reference evidence="1" key="3">
    <citation type="submission" date="2020-06" db="EMBL/GenBank/DDBJ databases">
        <title>Helianthus annuus Genome sequencing and assembly Release 2.</title>
        <authorList>
            <person name="Gouzy J."/>
            <person name="Langlade N."/>
            <person name="Munos S."/>
        </authorList>
    </citation>
    <scope>NUCLEOTIDE SEQUENCE</scope>
    <source>
        <tissue evidence="1">Leaves</tissue>
    </source>
</reference>
<proteinExistence type="predicted"/>
<keyword evidence="3" id="KW-1185">Reference proteome</keyword>
<dbReference type="STRING" id="4232.A0A251TUJ6"/>
<organism evidence="2 3">
    <name type="scientific">Helianthus annuus</name>
    <name type="common">Common sunflower</name>
    <dbReference type="NCBI Taxonomy" id="4232"/>
    <lineage>
        <taxon>Eukaryota</taxon>
        <taxon>Viridiplantae</taxon>
        <taxon>Streptophyta</taxon>
        <taxon>Embryophyta</taxon>
        <taxon>Tracheophyta</taxon>
        <taxon>Spermatophyta</taxon>
        <taxon>Magnoliopsida</taxon>
        <taxon>eudicotyledons</taxon>
        <taxon>Gunneridae</taxon>
        <taxon>Pentapetalae</taxon>
        <taxon>asterids</taxon>
        <taxon>campanulids</taxon>
        <taxon>Asterales</taxon>
        <taxon>Asteraceae</taxon>
        <taxon>Asteroideae</taxon>
        <taxon>Heliantheae alliance</taxon>
        <taxon>Heliantheae</taxon>
        <taxon>Helianthus</taxon>
    </lineage>
</organism>
<dbReference type="Gramene" id="mRNA:HanXRQr2_Chr09g0380571">
    <property type="protein sequence ID" value="mRNA:HanXRQr2_Chr09g0380571"/>
    <property type="gene ID" value="HanXRQr2_Chr09g0380571"/>
</dbReference>
<gene>
    <name evidence="2" type="ORF">HannXRQ_Chr09g0247131</name>
    <name evidence="1" type="ORF">HanXRQr2_Chr09g0380571</name>
</gene>
<evidence type="ECO:0000313" key="1">
    <source>
        <dbReference type="EMBL" id="KAF5790218.1"/>
    </source>
</evidence>
<evidence type="ECO:0008006" key="4">
    <source>
        <dbReference type="Google" id="ProtNLM"/>
    </source>
</evidence>
<protein>
    <recommendedName>
        <fullName evidence="4">RRM domain-containing protein</fullName>
    </recommendedName>
</protein>
<dbReference type="AlphaFoldDB" id="A0A251TUJ6"/>
<sequence length="331" mass="37936">MNANVDVFASPKHHSLFPMAIPCLTISKEDYHIFYRNERRLFSLLVVILRREIAQSILVLGFLLWLEREGYTSKNLVTTIGKWVCTGFIDLVIDDVVICLKCIEKKENKLLLEGGSKRLDMISLNNHLDRKRISLLELHENCDRIFTEVSTLANDVCAKALGDILQQFSRHGLGPIVPSTYDVYNYLRFHRNPGPAIHEYWPAVPFGNTNCAMPNPLEQEHEVSPDDRTIFLTFSKGHPISESEIKDYFTSYFGDFIEEIYMPDVGPDKQALYARIVACSRSMVKIIVERDDRDGKSKYYINGKHVWARKYVKKKPVKVASTMPAIAPPQP</sequence>
<dbReference type="OrthoDB" id="1882251at2759"/>
<reference evidence="2" key="2">
    <citation type="submission" date="2017-02" db="EMBL/GenBank/DDBJ databases">
        <title>Sunflower complete genome.</title>
        <authorList>
            <person name="Langlade N."/>
            <person name="Munos S."/>
        </authorList>
    </citation>
    <scope>NUCLEOTIDE SEQUENCE [LARGE SCALE GENOMIC DNA]</scope>
    <source>
        <tissue evidence="2">Leaves</tissue>
    </source>
</reference>
<dbReference type="EMBL" id="CM007898">
    <property type="protein sequence ID" value="OTG14236.1"/>
    <property type="molecule type" value="Genomic_DNA"/>
</dbReference>
<dbReference type="OMA" id="DEVVTCM"/>
<name>A0A251TUJ6_HELAN</name>
<evidence type="ECO:0000313" key="3">
    <source>
        <dbReference type="Proteomes" id="UP000215914"/>
    </source>
</evidence>
<dbReference type="EMBL" id="MNCJ02000324">
    <property type="protein sequence ID" value="KAF5790218.1"/>
    <property type="molecule type" value="Genomic_DNA"/>
</dbReference>
<dbReference type="PANTHER" id="PTHR33527">
    <property type="entry name" value="OS07G0274300 PROTEIN"/>
    <property type="match status" value="1"/>
</dbReference>
<dbReference type="PANTHER" id="PTHR33527:SF28">
    <property type="entry name" value="GB|AAD43168.1"/>
    <property type="match status" value="1"/>
</dbReference>
<dbReference type="InParanoid" id="A0A251TUJ6"/>